<comment type="subcellular location">
    <subcellularLocation>
        <location evidence="1">Cytoplasm</location>
    </subcellularLocation>
    <subcellularLocation>
        <location evidence="2">Nucleus</location>
        <location evidence="2">Nuclear pore complex</location>
    </subcellularLocation>
</comment>
<keyword evidence="7" id="KW-0653">Protein transport</keyword>
<dbReference type="PANTHER" id="PTHR12960:SF0">
    <property type="entry name" value="MRNA EXPORT FACTOR GLE1"/>
    <property type="match status" value="1"/>
</dbReference>
<dbReference type="Pfam" id="PF07817">
    <property type="entry name" value="GLE1"/>
    <property type="match status" value="1"/>
</dbReference>
<dbReference type="Gene3D" id="1.25.40.510">
    <property type="entry name" value="GLE1-like"/>
    <property type="match status" value="1"/>
</dbReference>
<keyword evidence="8" id="KW-0811">Translocation</keyword>
<evidence type="ECO:0000256" key="6">
    <source>
        <dbReference type="ARBA" id="ARBA00022816"/>
    </source>
</evidence>
<comment type="similarity">
    <text evidence="3">Belongs to the GLE1 family.</text>
</comment>
<reference evidence="17" key="1">
    <citation type="submission" date="2015-12" db="EMBL/GenBank/DDBJ databases">
        <title>De novo transcriptome assembly of four potential Pierce s Disease insect vectors from Arizona vineyards.</title>
        <authorList>
            <person name="Tassone E.E."/>
        </authorList>
    </citation>
    <scope>NUCLEOTIDE SEQUENCE</scope>
</reference>
<evidence type="ECO:0000256" key="16">
    <source>
        <dbReference type="SAM" id="Coils"/>
    </source>
</evidence>
<organism evidence="17">
    <name type="scientific">Clastoptera arizonana</name>
    <name type="common">Arizona spittle bug</name>
    <dbReference type="NCBI Taxonomy" id="38151"/>
    <lineage>
        <taxon>Eukaryota</taxon>
        <taxon>Metazoa</taxon>
        <taxon>Ecdysozoa</taxon>
        <taxon>Arthropoda</taxon>
        <taxon>Hexapoda</taxon>
        <taxon>Insecta</taxon>
        <taxon>Pterygota</taxon>
        <taxon>Neoptera</taxon>
        <taxon>Paraneoptera</taxon>
        <taxon>Hemiptera</taxon>
        <taxon>Auchenorrhyncha</taxon>
        <taxon>Cercopoidea</taxon>
        <taxon>Clastopteridae</taxon>
        <taxon>Clastoptera</taxon>
    </lineage>
</organism>
<evidence type="ECO:0000256" key="11">
    <source>
        <dbReference type="ARBA" id="ARBA00023242"/>
    </source>
</evidence>
<dbReference type="GO" id="GO:0016973">
    <property type="term" value="P:poly(A)+ mRNA export from nucleus"/>
    <property type="evidence" value="ECO:0007669"/>
    <property type="project" value="InterPro"/>
</dbReference>
<dbReference type="GO" id="GO:0005543">
    <property type="term" value="F:phospholipid binding"/>
    <property type="evidence" value="ECO:0007669"/>
    <property type="project" value="TreeGrafter"/>
</dbReference>
<comment type="function">
    <text evidence="12">Required for the export of mRNAs containing poly(A) tails from the nucleus into the cytoplasm. May be involved in the terminal step of the mRNA transport through the nuclear pore complex (NPC).</text>
</comment>
<keyword evidence="11" id="KW-0539">Nucleus</keyword>
<dbReference type="PANTHER" id="PTHR12960">
    <property type="entry name" value="GLE-1-RELATED"/>
    <property type="match status" value="1"/>
</dbReference>
<evidence type="ECO:0000256" key="8">
    <source>
        <dbReference type="ARBA" id="ARBA00023010"/>
    </source>
</evidence>
<evidence type="ECO:0000256" key="14">
    <source>
        <dbReference type="ARBA" id="ARBA00029983"/>
    </source>
</evidence>
<dbReference type="EMBL" id="GEDC01024612">
    <property type="protein sequence ID" value="JAS12686.1"/>
    <property type="molecule type" value="Transcribed_RNA"/>
</dbReference>
<evidence type="ECO:0000256" key="10">
    <source>
        <dbReference type="ARBA" id="ARBA00023132"/>
    </source>
</evidence>
<name>A0A1B6CGR4_9HEMI</name>
<accession>A0A1B6CGR4</accession>
<evidence type="ECO:0000256" key="1">
    <source>
        <dbReference type="ARBA" id="ARBA00004496"/>
    </source>
</evidence>
<gene>
    <name evidence="17" type="ORF">g.19910</name>
</gene>
<dbReference type="GO" id="GO:0015031">
    <property type="term" value="P:protein transport"/>
    <property type="evidence" value="ECO:0007669"/>
    <property type="project" value="UniProtKB-KW"/>
</dbReference>
<evidence type="ECO:0000256" key="12">
    <source>
        <dbReference type="ARBA" id="ARBA00024680"/>
    </source>
</evidence>
<evidence type="ECO:0000256" key="3">
    <source>
        <dbReference type="ARBA" id="ARBA00011056"/>
    </source>
</evidence>
<protein>
    <recommendedName>
        <fullName evidence="13">mRNA export factor GLE1</fullName>
    </recommendedName>
    <alternativeName>
        <fullName evidence="15">GLE1 RNA export mediator</fullName>
    </alternativeName>
    <alternativeName>
        <fullName evidence="14">Nucleoporin GLE1</fullName>
    </alternativeName>
</protein>
<feature type="coiled-coil region" evidence="16">
    <location>
        <begin position="327"/>
        <end position="362"/>
    </location>
</feature>
<dbReference type="InterPro" id="IPR038506">
    <property type="entry name" value="GLE1-like_sf"/>
</dbReference>
<evidence type="ECO:0000256" key="13">
    <source>
        <dbReference type="ARBA" id="ARBA00026227"/>
    </source>
</evidence>
<keyword evidence="6" id="KW-0509">mRNA transport</keyword>
<evidence type="ECO:0000256" key="7">
    <source>
        <dbReference type="ARBA" id="ARBA00022927"/>
    </source>
</evidence>
<evidence type="ECO:0000313" key="17">
    <source>
        <dbReference type="EMBL" id="JAS12686.1"/>
    </source>
</evidence>
<keyword evidence="9 16" id="KW-0175">Coiled coil</keyword>
<proteinExistence type="inferred from homology"/>
<keyword evidence="5" id="KW-0963">Cytoplasm</keyword>
<dbReference type="InterPro" id="IPR012476">
    <property type="entry name" value="GLE1"/>
</dbReference>
<keyword evidence="10" id="KW-0906">Nuclear pore complex</keyword>
<dbReference type="GO" id="GO:0005737">
    <property type="term" value="C:cytoplasm"/>
    <property type="evidence" value="ECO:0007669"/>
    <property type="project" value="UniProtKB-SubCell"/>
</dbReference>
<keyword evidence="4" id="KW-0813">Transport</keyword>
<evidence type="ECO:0000256" key="5">
    <source>
        <dbReference type="ARBA" id="ARBA00022490"/>
    </source>
</evidence>
<dbReference type="GO" id="GO:0000822">
    <property type="term" value="F:inositol hexakisphosphate binding"/>
    <property type="evidence" value="ECO:0007669"/>
    <property type="project" value="TreeGrafter"/>
</dbReference>
<evidence type="ECO:0000256" key="4">
    <source>
        <dbReference type="ARBA" id="ARBA00022448"/>
    </source>
</evidence>
<dbReference type="AlphaFoldDB" id="A0A1B6CGR4"/>
<evidence type="ECO:0000256" key="15">
    <source>
        <dbReference type="ARBA" id="ARBA00030897"/>
    </source>
</evidence>
<sequence>MVSLQKKSPLNIKENRFQHDIVDISTRMNQLRISAISKAVALTPHVHNVTLGPNSLSDISLDNIKGTENDFQDIITSTPHQEQLNTFRRPNGDLNKVKKSLFDVSGIEDHDQSLNVSRYNDIAKKQAFCELQKKRKEEVQRKIYQRFKIFKQEEERINECLEESRILITQNWLAETVKEFEDYQKLLKEEEAKVKLNMQELSKRKNNQDEHVNKMNERIKELERKRLEIEEKERQIKQERYKCLGGIYEKQKEYRKIYEEILNIFKTWKDSTEISQLITSETPKLKNFNETFDMILDKCENDVISQIELRTSQDLVRKIKNIHNALIDIINKHNQKIEDEKKKKLEELNRIKKEKKDNLQSINKPGLSDWVDKESLNKSVEINKFLTSYEKQLEPLLEDKSLSKLLLNLKKAVVILINAISDASSMHLQDKFTRLSDLLRGKSVSIQGSYITSSVHPLGTAYCTYVAAKNFIEQGENTVSSKPEAAFAIAAVIVALWVEFPDFGQMLLGYFQQKCPYLIPAYKPQLEGQTNEDYYKSLGYRYEPDGQVEPHIMFLKRMTGIIRLYSAILITKLNQSHRNKTHPFGIQESWRLLAGVLNLAPRPDISATIIHNVLDICGHLAYKTYGYQFQKMLLLLCKDYFPKIEKVSSEDCCGPVIRLKTFLEKILIEGRIPPPKGELDPNFW</sequence>
<feature type="coiled-coil region" evidence="16">
    <location>
        <begin position="173"/>
        <end position="242"/>
    </location>
</feature>
<dbReference type="GO" id="GO:0031369">
    <property type="term" value="F:translation initiation factor binding"/>
    <property type="evidence" value="ECO:0007669"/>
    <property type="project" value="TreeGrafter"/>
</dbReference>
<evidence type="ECO:0000256" key="9">
    <source>
        <dbReference type="ARBA" id="ARBA00023054"/>
    </source>
</evidence>
<evidence type="ECO:0000256" key="2">
    <source>
        <dbReference type="ARBA" id="ARBA00004567"/>
    </source>
</evidence>
<dbReference type="FunFam" id="1.25.40.510:FF:000001">
    <property type="entry name" value="Nucleoporin GLE1 isoform 1"/>
    <property type="match status" value="1"/>
</dbReference>
<dbReference type="GO" id="GO:0044614">
    <property type="term" value="C:nuclear pore cytoplasmic filaments"/>
    <property type="evidence" value="ECO:0007669"/>
    <property type="project" value="TreeGrafter"/>
</dbReference>